<accession>I2H1E2</accession>
<reference evidence="14 15" key="1">
    <citation type="journal article" date="2011" name="Proc. Natl. Acad. Sci. U.S.A.">
        <title>Evolutionary erosion of yeast sex chromosomes by mating-type switching accidents.</title>
        <authorList>
            <person name="Gordon J.L."/>
            <person name="Armisen D."/>
            <person name="Proux-Wera E."/>
            <person name="Oheigeartaigh S.S."/>
            <person name="Byrne K.P."/>
            <person name="Wolfe K.H."/>
        </authorList>
    </citation>
    <scope>NUCLEOTIDE SEQUENCE [LARGE SCALE GENOMIC DNA]</scope>
    <source>
        <strain evidence="15">ATCC 34711 / CBS 6284 / DSM 70876 / NBRC 10599 / NRRL Y-10934 / UCD 77-7</strain>
    </source>
</reference>
<dbReference type="HOGENOM" id="CLU_046747_1_1_1"/>
<dbReference type="PANTHER" id="PTHR12497">
    <property type="entry name" value="TAZ PROTEIN TAFAZZIN"/>
    <property type="match status" value="1"/>
</dbReference>
<dbReference type="GO" id="GO:0047184">
    <property type="term" value="F:1-acylglycerophosphocholine O-acyltransferase activity"/>
    <property type="evidence" value="ECO:0007669"/>
    <property type="project" value="TreeGrafter"/>
</dbReference>
<dbReference type="RefSeq" id="XP_004179713.1">
    <property type="nucleotide sequence ID" value="XM_004179665.1"/>
</dbReference>
<dbReference type="STRING" id="1071380.I2H1E2"/>
<keyword evidence="12" id="KW-0812">Transmembrane</keyword>
<dbReference type="InterPro" id="IPR000872">
    <property type="entry name" value="Tafazzin"/>
</dbReference>
<dbReference type="OMA" id="CEKPLES"/>
<dbReference type="SMART" id="SM00563">
    <property type="entry name" value="PlsC"/>
    <property type="match status" value="1"/>
</dbReference>
<sequence length="455" mass="52127">MNGSFKKVFERGDAFLNLKPRRNPFWRLAGLLICLFTVLVQRFIMTFFYKVKLNNEDRFGKALERARKENRGIITIMNHMSMVDEPAVWAALPLKNYYCMDRVRWCLGADNVLFSTKFTDFFFSAGQVLSTKRFGGTIFQGSIDAAIRLLSPDEDVRQMENESDTKNYVPPIPRNMPAWVHVYPEGFVLQLHKPHSNSMRYFHWGVSRLILESTKPPIILPLFSTGFEKYAPEPEGPTTFKDFLPQNLGSEINVTVGNPIDDSIIESYREKWQHLCNDNLPLNKNSSQQDLTDELKYGKSAEALRSDLASFLRTKVAEIRHKDRGLPLEDERFKQVSWWEHFTKTNGKSAPDVKLIGYNWANRKLQSHLPDYDYDDSQHITEEEQNILNGSVPIDNFSSIRFSDVRVNSKKSKKISNNPVTLHTISNDNNAAVSSGVSHSATTTTTTTVLTEVEQ</sequence>
<evidence type="ECO:0000256" key="2">
    <source>
        <dbReference type="ARBA" id="ARBA00010524"/>
    </source>
</evidence>
<keyword evidence="6" id="KW-0443">Lipid metabolism</keyword>
<gene>
    <name evidence="14" type="primary">TBLA0C03930</name>
    <name evidence="14" type="ORF">TBLA_0C03930</name>
</gene>
<dbReference type="EMBL" id="HE806318">
    <property type="protein sequence ID" value="CCH60194.1"/>
    <property type="molecule type" value="Genomic_DNA"/>
</dbReference>
<feature type="transmembrane region" description="Helical" evidence="12">
    <location>
        <begin position="25"/>
        <end position="49"/>
    </location>
</feature>
<evidence type="ECO:0000256" key="12">
    <source>
        <dbReference type="RuleBase" id="RU365062"/>
    </source>
</evidence>
<name>I2H1E2_HENB6</name>
<keyword evidence="7" id="KW-0496">Mitochondrion</keyword>
<dbReference type="Pfam" id="PF01553">
    <property type="entry name" value="Acyltransferase"/>
    <property type="match status" value="1"/>
</dbReference>
<dbReference type="InterPro" id="IPR002123">
    <property type="entry name" value="Plipid/glycerol_acylTrfase"/>
</dbReference>
<dbReference type="InParanoid" id="I2H1E2"/>
<keyword evidence="9" id="KW-0012">Acyltransferase</keyword>
<evidence type="ECO:0000256" key="7">
    <source>
        <dbReference type="ARBA" id="ARBA00023128"/>
    </source>
</evidence>
<dbReference type="GO" id="GO:0005743">
    <property type="term" value="C:mitochondrial inner membrane"/>
    <property type="evidence" value="ECO:0007669"/>
    <property type="project" value="UniProtKB-SubCell"/>
</dbReference>
<dbReference type="SUPFAM" id="SSF69593">
    <property type="entry name" value="Glycerol-3-phosphate (1)-acyltransferase"/>
    <property type="match status" value="1"/>
</dbReference>
<evidence type="ECO:0000313" key="15">
    <source>
        <dbReference type="Proteomes" id="UP000002866"/>
    </source>
</evidence>
<proteinExistence type="inferred from homology"/>
<evidence type="ECO:0000256" key="3">
    <source>
        <dbReference type="ARBA" id="ARBA00022679"/>
    </source>
</evidence>
<evidence type="ECO:0000313" key="14">
    <source>
        <dbReference type="EMBL" id="CCH60194.1"/>
    </source>
</evidence>
<dbReference type="PRINTS" id="PR00979">
    <property type="entry name" value="TAFAZZIN"/>
</dbReference>
<evidence type="ECO:0000256" key="4">
    <source>
        <dbReference type="ARBA" id="ARBA00022787"/>
    </source>
</evidence>
<keyword evidence="8 12" id="KW-0472">Membrane</keyword>
<dbReference type="AlphaFoldDB" id="I2H1E2"/>
<protein>
    <recommendedName>
        <fullName evidence="12">Tafazzin family protein</fullName>
    </recommendedName>
</protein>
<feature type="domain" description="Phospholipid/glycerol acyltransferase" evidence="13">
    <location>
        <begin position="73"/>
        <end position="227"/>
    </location>
</feature>
<evidence type="ECO:0000256" key="8">
    <source>
        <dbReference type="ARBA" id="ARBA00023136"/>
    </source>
</evidence>
<comment type="catalytic activity">
    <reaction evidence="11">
        <text>1'-[1,2-diacyl-sn-glycero-3-phospho],3'-[1-acyl-sn-glycero-3-phospho]-glycerol + a 1,2-diacyl-sn-glycero-3-phosphocholine = a cardiolipin + a 1-acyl-sn-glycero-3-phosphocholine</text>
        <dbReference type="Rhea" id="RHEA:33731"/>
        <dbReference type="ChEBI" id="CHEBI:57643"/>
        <dbReference type="ChEBI" id="CHEBI:58168"/>
        <dbReference type="ChEBI" id="CHEBI:62237"/>
        <dbReference type="ChEBI" id="CHEBI:64743"/>
    </reaction>
    <physiologicalReaction direction="left-to-right" evidence="11">
        <dbReference type="Rhea" id="RHEA:33732"/>
    </physiologicalReaction>
    <physiologicalReaction direction="right-to-left" evidence="11">
        <dbReference type="Rhea" id="RHEA:33733"/>
    </physiologicalReaction>
</comment>
<comment type="similarity">
    <text evidence="2 12">Belongs to the taffazin family.</text>
</comment>
<keyword evidence="15" id="KW-1185">Reference proteome</keyword>
<evidence type="ECO:0000256" key="5">
    <source>
        <dbReference type="ARBA" id="ARBA00022792"/>
    </source>
</evidence>
<keyword evidence="12" id="KW-1133">Transmembrane helix</keyword>
<dbReference type="GeneID" id="14495174"/>
<dbReference type="KEGG" id="tbl:TBLA_0C03930"/>
<dbReference type="GO" id="GO:0005741">
    <property type="term" value="C:mitochondrial outer membrane"/>
    <property type="evidence" value="ECO:0007669"/>
    <property type="project" value="UniProtKB-SubCell"/>
</dbReference>
<evidence type="ECO:0000256" key="11">
    <source>
        <dbReference type="ARBA" id="ARBA00047906"/>
    </source>
</evidence>
<dbReference type="OrthoDB" id="193467at2759"/>
<dbReference type="GO" id="GO:0035965">
    <property type="term" value="P:cardiolipin acyl-chain remodeling"/>
    <property type="evidence" value="ECO:0007669"/>
    <property type="project" value="TreeGrafter"/>
</dbReference>
<comment type="subcellular location">
    <subcellularLocation>
        <location evidence="1">Mitochondrion inner membrane</location>
        <topology evidence="1">Peripheral membrane protein</topology>
        <orientation evidence="1">Intermembrane side</orientation>
    </subcellularLocation>
    <subcellularLocation>
        <location evidence="10">Mitochondrion outer membrane</location>
        <topology evidence="10">Peripheral membrane protein</topology>
        <orientation evidence="10">Intermembrane side</orientation>
    </subcellularLocation>
</comment>
<organism evidence="14 15">
    <name type="scientific">Henningerozyma blattae (strain ATCC 34711 / CBS 6284 / DSM 70876 / NBRC 10599 / NRRL Y-10934 / UCD 77-7)</name>
    <name type="common">Yeast</name>
    <name type="synonym">Tetrapisispora blattae</name>
    <dbReference type="NCBI Taxonomy" id="1071380"/>
    <lineage>
        <taxon>Eukaryota</taxon>
        <taxon>Fungi</taxon>
        <taxon>Dikarya</taxon>
        <taxon>Ascomycota</taxon>
        <taxon>Saccharomycotina</taxon>
        <taxon>Saccharomycetes</taxon>
        <taxon>Saccharomycetales</taxon>
        <taxon>Saccharomycetaceae</taxon>
        <taxon>Henningerozyma</taxon>
    </lineage>
</organism>
<keyword evidence="4" id="KW-1000">Mitochondrion outer membrane</keyword>
<dbReference type="eggNOG" id="KOG2847">
    <property type="taxonomic scope" value="Eukaryota"/>
</dbReference>
<evidence type="ECO:0000256" key="1">
    <source>
        <dbReference type="ARBA" id="ARBA00004137"/>
    </source>
</evidence>
<keyword evidence="5" id="KW-0999">Mitochondrion inner membrane</keyword>
<dbReference type="CDD" id="cd07989">
    <property type="entry name" value="LPLAT_AGPAT-like"/>
    <property type="match status" value="1"/>
</dbReference>
<dbReference type="Proteomes" id="UP000002866">
    <property type="component" value="Chromosome 3"/>
</dbReference>
<evidence type="ECO:0000256" key="10">
    <source>
        <dbReference type="ARBA" id="ARBA00024323"/>
    </source>
</evidence>
<evidence type="ECO:0000256" key="9">
    <source>
        <dbReference type="ARBA" id="ARBA00023315"/>
    </source>
</evidence>
<keyword evidence="3" id="KW-0808">Transferase</keyword>
<dbReference type="PANTHER" id="PTHR12497:SF0">
    <property type="entry name" value="TAFAZZIN"/>
    <property type="match status" value="1"/>
</dbReference>
<evidence type="ECO:0000259" key="13">
    <source>
        <dbReference type="SMART" id="SM00563"/>
    </source>
</evidence>
<evidence type="ECO:0000256" key="6">
    <source>
        <dbReference type="ARBA" id="ARBA00023098"/>
    </source>
</evidence>
<dbReference type="GO" id="GO:0007007">
    <property type="term" value="P:inner mitochondrial membrane organization"/>
    <property type="evidence" value="ECO:0007669"/>
    <property type="project" value="TreeGrafter"/>
</dbReference>